<protein>
    <submittedName>
        <fullName evidence="8">Zinc finger CCCH domain-containing protein 44</fullName>
    </submittedName>
</protein>
<evidence type="ECO:0000313" key="7">
    <source>
        <dbReference type="Proteomes" id="UP000790787"/>
    </source>
</evidence>
<dbReference type="OMA" id="PGYSAMN"/>
<dbReference type="GO" id="GO:0008270">
    <property type="term" value="F:zinc ion binding"/>
    <property type="evidence" value="ECO:0007669"/>
    <property type="project" value="UniProtKB-KW"/>
</dbReference>
<dbReference type="SMART" id="SM00356">
    <property type="entry name" value="ZnF_C3H1"/>
    <property type="match status" value="3"/>
</dbReference>
<organism evidence="7 8">
    <name type="scientific">Nicotiana tabacum</name>
    <name type="common">Common tobacco</name>
    <dbReference type="NCBI Taxonomy" id="4097"/>
    <lineage>
        <taxon>Eukaryota</taxon>
        <taxon>Viridiplantae</taxon>
        <taxon>Streptophyta</taxon>
        <taxon>Embryophyta</taxon>
        <taxon>Tracheophyta</taxon>
        <taxon>Spermatophyta</taxon>
        <taxon>Magnoliopsida</taxon>
        <taxon>eudicotyledons</taxon>
        <taxon>Gunneridae</taxon>
        <taxon>Pentapetalae</taxon>
        <taxon>asterids</taxon>
        <taxon>lamiids</taxon>
        <taxon>Solanales</taxon>
        <taxon>Solanaceae</taxon>
        <taxon>Nicotianoideae</taxon>
        <taxon>Nicotianeae</taxon>
        <taxon>Nicotiana</taxon>
    </lineage>
</organism>
<gene>
    <name evidence="8" type="primary">LOC107819065</name>
</gene>
<reference evidence="8" key="2">
    <citation type="submission" date="2025-08" db="UniProtKB">
        <authorList>
            <consortium name="RefSeq"/>
        </authorList>
    </citation>
    <scope>IDENTIFICATION</scope>
</reference>
<dbReference type="InterPro" id="IPR000571">
    <property type="entry name" value="Znf_CCCH"/>
</dbReference>
<evidence type="ECO:0000256" key="1">
    <source>
        <dbReference type="ARBA" id="ARBA00022723"/>
    </source>
</evidence>
<dbReference type="Gene3D" id="4.10.1000.10">
    <property type="entry name" value="Zinc finger, CCCH-type"/>
    <property type="match status" value="2"/>
</dbReference>
<dbReference type="GeneID" id="107819065"/>
<dbReference type="AlphaFoldDB" id="A0A1S4CHE8"/>
<keyword evidence="4 6" id="KW-0862">Zinc</keyword>
<dbReference type="SUPFAM" id="SSF54791">
    <property type="entry name" value="Eukaryotic type KH-domain (KH-domain type I)"/>
    <property type="match status" value="1"/>
</dbReference>
<dbReference type="GO" id="GO:0003729">
    <property type="term" value="F:mRNA binding"/>
    <property type="evidence" value="ECO:0000318"/>
    <property type="project" value="GO_Central"/>
</dbReference>
<evidence type="ECO:0000313" key="8">
    <source>
        <dbReference type="RefSeq" id="XP_016500625.1"/>
    </source>
</evidence>
<reference evidence="7" key="1">
    <citation type="journal article" date="2014" name="Nat. Commun.">
        <title>The tobacco genome sequence and its comparison with those of tomato and potato.</title>
        <authorList>
            <person name="Sierro N."/>
            <person name="Battey J.N."/>
            <person name="Ouadi S."/>
            <person name="Bakaher N."/>
            <person name="Bovet L."/>
            <person name="Willig A."/>
            <person name="Goepfert S."/>
            <person name="Peitsch M.C."/>
            <person name="Ivanov N.V."/>
        </authorList>
    </citation>
    <scope>NUCLEOTIDE SEQUENCE [LARGE SCALE GENOMIC DNA]</scope>
</reference>
<dbReference type="CDD" id="cd22464">
    <property type="entry name" value="KH-I_AtC3H36_like"/>
    <property type="match status" value="1"/>
</dbReference>
<dbReference type="Proteomes" id="UP000790787">
    <property type="component" value="Chromosome 5"/>
</dbReference>
<keyword evidence="1 6" id="KW-0479">Metal-binding</keyword>
<dbReference type="FunFam" id="4.10.1000.10:FF:000003">
    <property type="entry name" value="Zinc finger CCCH domain-containing protein"/>
    <property type="match status" value="2"/>
</dbReference>
<dbReference type="SUPFAM" id="SSF90229">
    <property type="entry name" value="CCCH zinc finger"/>
    <property type="match status" value="3"/>
</dbReference>
<dbReference type="Pfam" id="PF14608">
    <property type="entry name" value="zf-CCCH_2"/>
    <property type="match status" value="1"/>
</dbReference>
<evidence type="ECO:0000256" key="2">
    <source>
        <dbReference type="ARBA" id="ARBA00022737"/>
    </source>
</evidence>
<dbReference type="InterPro" id="IPR004088">
    <property type="entry name" value="KH_dom_type_1"/>
</dbReference>
<dbReference type="Gene3D" id="3.30.1370.10">
    <property type="entry name" value="K Homology domain, type 1"/>
    <property type="match status" value="1"/>
</dbReference>
<keyword evidence="5" id="KW-0694">RNA-binding</keyword>
<dbReference type="PANTHER" id="PTHR12547">
    <property type="entry name" value="CCCH ZINC FINGER/TIS11-RELATED"/>
    <property type="match status" value="1"/>
</dbReference>
<keyword evidence="7" id="KW-1185">Reference proteome</keyword>
<dbReference type="STRING" id="4097.A0A1S4CHE8"/>
<keyword evidence="3 6" id="KW-0863">Zinc-finger</keyword>
<name>A0A1S4CHE8_TOBAC</name>
<dbReference type="PROSITE" id="PS50084">
    <property type="entry name" value="KH_TYPE_1"/>
    <property type="match status" value="1"/>
</dbReference>
<dbReference type="InterPro" id="IPR036612">
    <property type="entry name" value="KH_dom_type_1_sf"/>
</dbReference>
<evidence type="ECO:0000256" key="6">
    <source>
        <dbReference type="PROSITE-ProRule" id="PRU00723"/>
    </source>
</evidence>
<dbReference type="RefSeq" id="XP_016500625.1">
    <property type="nucleotide sequence ID" value="XM_016645139.1"/>
</dbReference>
<dbReference type="PANTHER" id="PTHR12547:SF184">
    <property type="entry name" value="CCCH-TYPE ZN-FINGER PROTEIN"/>
    <property type="match status" value="1"/>
</dbReference>
<dbReference type="KEGG" id="nta:107819065"/>
<evidence type="ECO:0000256" key="4">
    <source>
        <dbReference type="ARBA" id="ARBA00022833"/>
    </source>
</evidence>
<keyword evidence="2" id="KW-0677">Repeat</keyword>
<sequence>MEFGRKRTVDGAFAGNGGMKKSRNESESFTSGVGSKSKPCMKFYSTSGCSYGEGCHFLHYVPGYSAMNQISNMGSNPAVPVGRNRAPFSDGPASTMKSKLCSKYNTAEGCKFGDKCHFAHSEMEIGKPVAPAYDDFQAAGPPSRFPGYHKPSQPSPAATNFGASATTTISIDAALAGTIIGRNGVNSKQICRLTGVKLSIKEHETDSNIRNIELQGTFDQINQASAMVQEVISNVGTPTGGPKNTGPFARGPAGPFKTKMCSNFSKGSCTFGEKCHFAHGASELQKPLA</sequence>
<dbReference type="PROSITE" id="PS50103">
    <property type="entry name" value="ZF_C3H1"/>
    <property type="match status" value="3"/>
</dbReference>
<dbReference type="Pfam" id="PF00013">
    <property type="entry name" value="KH_1"/>
    <property type="match status" value="1"/>
</dbReference>
<dbReference type="InterPro" id="IPR045877">
    <property type="entry name" value="ZFP36-like"/>
</dbReference>
<dbReference type="GO" id="GO:0051252">
    <property type="term" value="P:regulation of RNA metabolic process"/>
    <property type="evidence" value="ECO:0007669"/>
    <property type="project" value="UniProtKB-ARBA"/>
</dbReference>
<dbReference type="PaxDb" id="4097-A0A1S4CHE8"/>
<proteinExistence type="predicted"/>
<dbReference type="GO" id="GO:0010468">
    <property type="term" value="P:regulation of gene expression"/>
    <property type="evidence" value="ECO:0000318"/>
    <property type="project" value="GO_Central"/>
</dbReference>
<dbReference type="InterPro" id="IPR036855">
    <property type="entry name" value="Znf_CCCH_sf"/>
</dbReference>
<dbReference type="OrthoDB" id="410307at2759"/>
<dbReference type="GO" id="GO:0005737">
    <property type="term" value="C:cytoplasm"/>
    <property type="evidence" value="ECO:0000318"/>
    <property type="project" value="GO_Central"/>
</dbReference>
<dbReference type="Pfam" id="PF00642">
    <property type="entry name" value="zf-CCCH"/>
    <property type="match status" value="2"/>
</dbReference>
<dbReference type="SMART" id="SM00322">
    <property type="entry name" value="KH"/>
    <property type="match status" value="1"/>
</dbReference>
<accession>A0A1S4CHE8</accession>
<dbReference type="InterPro" id="IPR004087">
    <property type="entry name" value="KH_dom"/>
</dbReference>
<evidence type="ECO:0000256" key="5">
    <source>
        <dbReference type="PROSITE-ProRule" id="PRU00117"/>
    </source>
</evidence>
<evidence type="ECO:0000256" key="3">
    <source>
        <dbReference type="ARBA" id="ARBA00022771"/>
    </source>
</evidence>